<comment type="caution">
    <text evidence="1">The sequence shown here is derived from an EMBL/GenBank/DDBJ whole genome shotgun (WGS) entry which is preliminary data.</text>
</comment>
<reference evidence="1 2" key="2">
    <citation type="journal article" date="2022" name="Mol. Ecol. Resour.">
        <title>The genomes of chicory, endive, great burdock and yacon provide insights into Asteraceae paleo-polyploidization history and plant inulin production.</title>
        <authorList>
            <person name="Fan W."/>
            <person name="Wang S."/>
            <person name="Wang H."/>
            <person name="Wang A."/>
            <person name="Jiang F."/>
            <person name="Liu H."/>
            <person name="Zhao H."/>
            <person name="Xu D."/>
            <person name="Zhang Y."/>
        </authorList>
    </citation>
    <scope>NUCLEOTIDE SEQUENCE [LARGE SCALE GENOMIC DNA]</scope>
    <source>
        <strain evidence="2">cv. Yunnan</strain>
        <tissue evidence="1">Leaves</tissue>
    </source>
</reference>
<dbReference type="Proteomes" id="UP001056120">
    <property type="component" value="Linkage Group LG02"/>
</dbReference>
<organism evidence="1 2">
    <name type="scientific">Smallanthus sonchifolius</name>
    <dbReference type="NCBI Taxonomy" id="185202"/>
    <lineage>
        <taxon>Eukaryota</taxon>
        <taxon>Viridiplantae</taxon>
        <taxon>Streptophyta</taxon>
        <taxon>Embryophyta</taxon>
        <taxon>Tracheophyta</taxon>
        <taxon>Spermatophyta</taxon>
        <taxon>Magnoliopsida</taxon>
        <taxon>eudicotyledons</taxon>
        <taxon>Gunneridae</taxon>
        <taxon>Pentapetalae</taxon>
        <taxon>asterids</taxon>
        <taxon>campanulids</taxon>
        <taxon>Asterales</taxon>
        <taxon>Asteraceae</taxon>
        <taxon>Asteroideae</taxon>
        <taxon>Heliantheae alliance</taxon>
        <taxon>Millerieae</taxon>
        <taxon>Smallanthus</taxon>
    </lineage>
</organism>
<protein>
    <submittedName>
        <fullName evidence="1">Uncharacterized protein</fullName>
    </submittedName>
</protein>
<proteinExistence type="predicted"/>
<reference evidence="2" key="1">
    <citation type="journal article" date="2022" name="Mol. Ecol. Resour.">
        <title>The genomes of chicory, endive, great burdock and yacon provide insights into Asteraceae palaeo-polyploidization history and plant inulin production.</title>
        <authorList>
            <person name="Fan W."/>
            <person name="Wang S."/>
            <person name="Wang H."/>
            <person name="Wang A."/>
            <person name="Jiang F."/>
            <person name="Liu H."/>
            <person name="Zhao H."/>
            <person name="Xu D."/>
            <person name="Zhang Y."/>
        </authorList>
    </citation>
    <scope>NUCLEOTIDE SEQUENCE [LARGE SCALE GENOMIC DNA]</scope>
    <source>
        <strain evidence="2">cv. Yunnan</strain>
    </source>
</reference>
<sequence length="474" mass="51687">MALIRMQADATLPAAQRCNYTNAFHALYRITADEGVLALWKGAGPTVVRAMALNVGMLASYDQSVEFFKDNLGFGEAATILGASSVSGFFAAACSLPFDYVKTQIQKMQPDAAGKFPYKGSMDCAMKTLKAGGPFKFYTGFPVYCVRIAPHVMSRFWYFLLISNHRLLQMSQNSHRRLKFVAGADAFGCALKDTLVSHLRSLDIEVEDLGTDNHYSIGEKIGRIISSATDSSETEIRGLVACGTGVGVSIFANKFPGVYAAICLTPSDAVNARSINNCNIIAFSGMSSSPETAIETLDNYLNTPFKSPCPASDSKPWTDNIQSFLDKSISEMSKIGTNPNPNTPISSGSCSICNLAAGREFSPVEIMPGACMKIVRESPTSAMVRFVAGSIEPAHHHTHGHDVVVMKGRKVVWNVSKRERFELNVGDFLFTPAGDVHRVKYLEDTEFFIRWDGDWDIQLDEDLATAAANLEKEA</sequence>
<evidence type="ECO:0000313" key="2">
    <source>
        <dbReference type="Proteomes" id="UP001056120"/>
    </source>
</evidence>
<name>A0ACB9JT08_9ASTR</name>
<gene>
    <name evidence="1" type="ORF">L1987_04602</name>
</gene>
<dbReference type="EMBL" id="CM042019">
    <property type="protein sequence ID" value="KAI3823170.1"/>
    <property type="molecule type" value="Genomic_DNA"/>
</dbReference>
<accession>A0ACB9JT08</accession>
<keyword evidence="2" id="KW-1185">Reference proteome</keyword>
<evidence type="ECO:0000313" key="1">
    <source>
        <dbReference type="EMBL" id="KAI3823170.1"/>
    </source>
</evidence>